<keyword evidence="3" id="KW-0012">Acyltransferase</keyword>
<name>A0A6N7QUI3_9GAMM</name>
<accession>A0A6N7QUI3</accession>
<protein>
    <submittedName>
        <fullName evidence="3">Acyltransferase family protein</fullName>
    </submittedName>
</protein>
<feature type="transmembrane region" description="Helical" evidence="1">
    <location>
        <begin position="181"/>
        <end position="198"/>
    </location>
</feature>
<feature type="domain" description="Acyltransferase 3" evidence="2">
    <location>
        <begin position="59"/>
        <end position="375"/>
    </location>
</feature>
<feature type="transmembrane region" description="Helical" evidence="1">
    <location>
        <begin position="127"/>
        <end position="146"/>
    </location>
</feature>
<feature type="transmembrane region" description="Helical" evidence="1">
    <location>
        <begin position="205"/>
        <end position="222"/>
    </location>
</feature>
<dbReference type="PANTHER" id="PTHR37312">
    <property type="entry name" value="MEMBRANE-BOUND ACYLTRANSFERASE YKRP-RELATED"/>
    <property type="match status" value="1"/>
</dbReference>
<dbReference type="Pfam" id="PF01757">
    <property type="entry name" value="Acyl_transf_3"/>
    <property type="match status" value="1"/>
</dbReference>
<keyword evidence="3" id="KW-0808">Transferase</keyword>
<feature type="transmembrane region" description="Helical" evidence="1">
    <location>
        <begin position="292"/>
        <end position="317"/>
    </location>
</feature>
<feature type="transmembrane region" description="Helical" evidence="1">
    <location>
        <begin position="329"/>
        <end position="349"/>
    </location>
</feature>
<dbReference type="InterPro" id="IPR002656">
    <property type="entry name" value="Acyl_transf_3_dom"/>
</dbReference>
<keyword evidence="1" id="KW-0812">Transmembrane</keyword>
<gene>
    <name evidence="3" type="ORF">GH984_09950</name>
</gene>
<evidence type="ECO:0000313" key="3">
    <source>
        <dbReference type="EMBL" id="MRH79023.1"/>
    </source>
</evidence>
<proteinExistence type="predicted"/>
<feature type="transmembrane region" description="Helical" evidence="1">
    <location>
        <begin position="63"/>
        <end position="80"/>
    </location>
</feature>
<dbReference type="AlphaFoldDB" id="A0A6N7QUI3"/>
<keyword evidence="4" id="KW-1185">Reference proteome</keyword>
<evidence type="ECO:0000313" key="4">
    <source>
        <dbReference type="Proteomes" id="UP000433788"/>
    </source>
</evidence>
<keyword evidence="1" id="KW-0472">Membrane</keyword>
<dbReference type="PANTHER" id="PTHR37312:SF1">
    <property type="entry name" value="MEMBRANE-BOUND ACYLTRANSFERASE YKRP-RELATED"/>
    <property type="match status" value="1"/>
</dbReference>
<feature type="transmembrane region" description="Helical" evidence="1">
    <location>
        <begin position="260"/>
        <end position="280"/>
    </location>
</feature>
<dbReference type="GO" id="GO:0016747">
    <property type="term" value="F:acyltransferase activity, transferring groups other than amino-acyl groups"/>
    <property type="evidence" value="ECO:0007669"/>
    <property type="project" value="InterPro"/>
</dbReference>
<dbReference type="EMBL" id="WJPP01000005">
    <property type="protein sequence ID" value="MRH79023.1"/>
    <property type="molecule type" value="Genomic_DNA"/>
</dbReference>
<comment type="caution">
    <text evidence="3">The sequence shown here is derived from an EMBL/GenBank/DDBJ whole genome shotgun (WGS) entry which is preliminary data.</text>
</comment>
<dbReference type="InterPro" id="IPR052734">
    <property type="entry name" value="Nod_factor_acetyltransferase"/>
</dbReference>
<organism evidence="3 4">
    <name type="scientific">Spiribacter salilacus</name>
    <dbReference type="NCBI Taxonomy" id="2664894"/>
    <lineage>
        <taxon>Bacteria</taxon>
        <taxon>Pseudomonadati</taxon>
        <taxon>Pseudomonadota</taxon>
        <taxon>Gammaproteobacteria</taxon>
        <taxon>Chromatiales</taxon>
        <taxon>Ectothiorhodospiraceae</taxon>
        <taxon>Spiribacter</taxon>
    </lineage>
</organism>
<sequence length="400" mass="43778">MRKDRDFFPNLMLHCPIVSTGAAYQLPFATKRAEDNRFVANLMDSTAGKPLAQSSARIQWIDAIKGLGISLIVIGHIWALDDRSLFYEWIFAFHVPLFFFAAGLNLKPKITAPLAFARLRFQQLMTPYIIFALIGYLFHLGGYLLTKGQANPPAAFADGLWIPLFGILEGRVGDGRLVNSPLWFLPALLIALVACHAINHRLQNTAARLAIVAMMSGIALWVGDGMALPFSINAALIGLLFIQVGFEYRRVGFPLPHRSTGAIGLMAIAFAITLFAPLNAPVDLAKATVNQPLLYLLFAGAGIIFCLVGTRIAPSIIQSWLARIGRHSLVILVTHMLIIKAVKVGLYLITGISIDTMEHSVLLGLAVLAITCLIMLPTGAVIIRWFPWMLGQKSRPLAPH</sequence>
<feature type="transmembrane region" description="Helical" evidence="1">
    <location>
        <begin position="228"/>
        <end position="248"/>
    </location>
</feature>
<dbReference type="Proteomes" id="UP000433788">
    <property type="component" value="Unassembled WGS sequence"/>
</dbReference>
<feature type="transmembrane region" description="Helical" evidence="1">
    <location>
        <begin position="86"/>
        <end position="106"/>
    </location>
</feature>
<feature type="transmembrane region" description="Helical" evidence="1">
    <location>
        <begin position="361"/>
        <end position="386"/>
    </location>
</feature>
<evidence type="ECO:0000259" key="2">
    <source>
        <dbReference type="Pfam" id="PF01757"/>
    </source>
</evidence>
<evidence type="ECO:0000256" key="1">
    <source>
        <dbReference type="SAM" id="Phobius"/>
    </source>
</evidence>
<keyword evidence="1" id="KW-1133">Transmembrane helix</keyword>
<reference evidence="3 4" key="1">
    <citation type="submission" date="2019-11" db="EMBL/GenBank/DDBJ databases">
        <authorList>
            <person name="Zhang X.Y."/>
        </authorList>
    </citation>
    <scope>NUCLEOTIDE SEQUENCE [LARGE SCALE GENOMIC DNA]</scope>
    <source>
        <strain evidence="3 4">C176</strain>
    </source>
</reference>